<evidence type="ECO:0000313" key="1">
    <source>
        <dbReference type="EMBL" id="KWX01184.1"/>
    </source>
</evidence>
<sequence length="39" mass="4477">MACGKLVHDHAYPCRFLDCRYTTPEHRIQATDRVSRAGT</sequence>
<dbReference type="EMBL" id="LAXD01000001">
    <property type="protein sequence ID" value="KWX01184.1"/>
    <property type="molecule type" value="Genomic_DNA"/>
</dbReference>
<evidence type="ECO:0000313" key="2">
    <source>
        <dbReference type="Proteomes" id="UP000070188"/>
    </source>
</evidence>
<comment type="caution">
    <text evidence="1">The sequence shown here is derived from an EMBL/GenBank/DDBJ whole genome shotgun (WGS) entry which is preliminary data.</text>
</comment>
<organism evidence="1 2">
    <name type="scientific">Carbonactinospora thermoautotrophica</name>
    <dbReference type="NCBI Taxonomy" id="1469144"/>
    <lineage>
        <taxon>Bacteria</taxon>
        <taxon>Bacillati</taxon>
        <taxon>Actinomycetota</taxon>
        <taxon>Actinomycetes</taxon>
        <taxon>Kitasatosporales</taxon>
        <taxon>Carbonactinosporaceae</taxon>
        <taxon>Carbonactinospora</taxon>
    </lineage>
</organism>
<keyword evidence="2" id="KW-1185">Reference proteome</keyword>
<dbReference type="AlphaFoldDB" id="A0A132MTQ7"/>
<name>A0A132MTQ7_9ACTN</name>
<dbReference type="PATRIC" id="fig|1469144.10.peg.2398"/>
<dbReference type="STRING" id="1469144.LI90_2212"/>
<proteinExistence type="predicted"/>
<dbReference type="Proteomes" id="UP000070188">
    <property type="component" value="Unassembled WGS sequence"/>
</dbReference>
<gene>
    <name evidence="1" type="ORF">LI90_2212</name>
</gene>
<protein>
    <submittedName>
        <fullName evidence="1">Uncharacterized protein</fullName>
    </submittedName>
</protein>
<accession>A0A132MTQ7</accession>
<reference evidence="2" key="1">
    <citation type="submission" date="2015-04" db="EMBL/GenBank/DDBJ databases">
        <title>Physiological reanalysis, assessment of diazotrophy, and genome sequences of multiple isolates of Streptomyces thermoautotrophicus.</title>
        <authorList>
            <person name="MacKellar D.C."/>
            <person name="Lieber L."/>
            <person name="Norman J."/>
            <person name="Bolger A."/>
            <person name="Tobin C."/>
            <person name="Murray J.W."/>
            <person name="Chang R."/>
            <person name="Ford T."/>
            <person name="Nguyen P.Q."/>
            <person name="Woodward J."/>
            <person name="Permingeat H."/>
            <person name="Joshi N.S."/>
            <person name="Silver P.A."/>
            <person name="Usadel B."/>
            <person name="Rutherford A.W."/>
            <person name="Friesen M."/>
            <person name="Prell J."/>
        </authorList>
    </citation>
    <scope>NUCLEOTIDE SEQUENCE [LARGE SCALE GENOMIC DNA]</scope>
    <source>
        <strain evidence="2">H1</strain>
    </source>
</reference>